<accession>A0A6J4KWB8</accession>
<keyword evidence="1" id="KW-0732">Signal</keyword>
<proteinExistence type="predicted"/>
<feature type="chain" id="PRO_5026980154" evidence="1">
    <location>
        <begin position="31"/>
        <end position="541"/>
    </location>
</feature>
<feature type="signal peptide" evidence="1">
    <location>
        <begin position="1"/>
        <end position="30"/>
    </location>
</feature>
<gene>
    <name evidence="2" type="ORF">AVDCRST_MAG68-1568</name>
</gene>
<dbReference type="EMBL" id="CADCTW010000086">
    <property type="protein sequence ID" value="CAA9316056.1"/>
    <property type="molecule type" value="Genomic_DNA"/>
</dbReference>
<dbReference type="AlphaFoldDB" id="A0A6J4KWB8"/>
<dbReference type="Pfam" id="PF14052">
    <property type="entry name" value="Caps_assemb_Wzi"/>
    <property type="match status" value="1"/>
</dbReference>
<evidence type="ECO:0000256" key="1">
    <source>
        <dbReference type="SAM" id="SignalP"/>
    </source>
</evidence>
<evidence type="ECO:0000313" key="2">
    <source>
        <dbReference type="EMBL" id="CAA9316056.1"/>
    </source>
</evidence>
<dbReference type="InterPro" id="IPR026950">
    <property type="entry name" value="Caps_assemb_Wzi"/>
</dbReference>
<dbReference type="Gene3D" id="2.40.160.130">
    <property type="entry name" value="Capsule assembly protein Wzi"/>
    <property type="match status" value="1"/>
</dbReference>
<sequence length="541" mass="58660">MLRSHTTKIRRLVPLMAGCAAALPAAPVLAQGAPDLRLEATAGSEAEEYLRTLQVAGMAPLYPWSVRSFSPAEIDRLAPANRAHPWAARFGADTAAAPALRLIRPRVRAIYNTSFPTHGPPDGAIWAGRGMTGALSAGATFRAGPLSLRLEPLVFWSQNSSFDLMENGETGDMAFADPTRPRQIDLPQRFGDEAYTRVDPGQSTLRLDALGVAAGVSTANQVWGPGTEMPLILGANAGGFPHAFVGSSAPVPVGIGRLHGRVVWGDLAQSEYTHVTGKGSRRFMAGWSVAFLPAGLRGLELGASRFFHNHWPSGGLDVADFLRPLQPFLKENLDPTGEGEDRVSDTANQIASVQARWVLPRSGFELFGEFAREDHNWDVRDFLLQPDHASAYMLGGRKVWVRDGQLLTLRAELVESAVSHIREVRPQAPFYIHTRTTQGHTLRGQILGTPAVYGGGGSVVALESHTRGGRWHLDWTRTRVRGGRTVEDPSVDVIHSIGGQALLFRGGVDATMGVRGSWNLNRYYQGNAFNLTTELGLRARL</sequence>
<organism evidence="2">
    <name type="scientific">uncultured Gemmatimonadota bacterium</name>
    <dbReference type="NCBI Taxonomy" id="203437"/>
    <lineage>
        <taxon>Bacteria</taxon>
        <taxon>Pseudomonadati</taxon>
        <taxon>Gemmatimonadota</taxon>
        <taxon>environmental samples</taxon>
    </lineage>
</organism>
<name>A0A6J4KWB8_9BACT</name>
<reference evidence="2" key="1">
    <citation type="submission" date="2020-02" db="EMBL/GenBank/DDBJ databases">
        <authorList>
            <person name="Meier V. D."/>
        </authorList>
    </citation>
    <scope>NUCLEOTIDE SEQUENCE</scope>
    <source>
        <strain evidence="2">AVDCRST_MAG68</strain>
    </source>
</reference>
<protein>
    <submittedName>
        <fullName evidence="2">Uncharacterized protein</fullName>
    </submittedName>
</protein>
<dbReference type="InterPro" id="IPR038636">
    <property type="entry name" value="Wzi_sf"/>
</dbReference>